<evidence type="ECO:0000256" key="1">
    <source>
        <dbReference type="SAM" id="Phobius"/>
    </source>
</evidence>
<feature type="domain" description="VanZ-like" evidence="2">
    <location>
        <begin position="60"/>
        <end position="169"/>
    </location>
</feature>
<keyword evidence="1" id="KW-1133">Transmembrane helix</keyword>
<dbReference type="RefSeq" id="WP_209890340.1">
    <property type="nucleotide sequence ID" value="NZ_JAGGMR010000001.1"/>
</dbReference>
<feature type="transmembrane region" description="Helical" evidence="1">
    <location>
        <begin position="12"/>
        <end position="30"/>
    </location>
</feature>
<keyword evidence="4" id="KW-1185">Reference proteome</keyword>
<feature type="transmembrane region" description="Helical" evidence="1">
    <location>
        <begin position="153"/>
        <end position="171"/>
    </location>
</feature>
<dbReference type="PANTHER" id="PTHR36834">
    <property type="entry name" value="MEMBRANE PROTEIN-RELATED"/>
    <property type="match status" value="1"/>
</dbReference>
<accession>A0ABS4QGW2</accession>
<comment type="caution">
    <text evidence="3">The sequence shown here is derived from an EMBL/GenBank/DDBJ whole genome shotgun (WGS) entry which is preliminary data.</text>
</comment>
<organism evidence="3 4">
    <name type="scientific">Nocardia goodfellowii</name>
    <dbReference type="NCBI Taxonomy" id="882446"/>
    <lineage>
        <taxon>Bacteria</taxon>
        <taxon>Bacillati</taxon>
        <taxon>Actinomycetota</taxon>
        <taxon>Actinomycetes</taxon>
        <taxon>Mycobacteriales</taxon>
        <taxon>Nocardiaceae</taxon>
        <taxon>Nocardia</taxon>
    </lineage>
</organism>
<dbReference type="InterPro" id="IPR053150">
    <property type="entry name" value="Teicoplanin_resist-assoc"/>
</dbReference>
<keyword evidence="1" id="KW-0472">Membrane</keyword>
<proteinExistence type="predicted"/>
<dbReference type="Proteomes" id="UP001519325">
    <property type="component" value="Unassembled WGS sequence"/>
</dbReference>
<feature type="transmembrane region" description="Helical" evidence="1">
    <location>
        <begin position="94"/>
        <end position="113"/>
    </location>
</feature>
<evidence type="ECO:0000259" key="2">
    <source>
        <dbReference type="Pfam" id="PF04892"/>
    </source>
</evidence>
<dbReference type="InterPro" id="IPR006976">
    <property type="entry name" value="VanZ-like"/>
</dbReference>
<dbReference type="PANTHER" id="PTHR36834:SF1">
    <property type="entry name" value="INTEGRAL MEMBRANE PROTEIN"/>
    <property type="match status" value="1"/>
</dbReference>
<name>A0ABS4QGW2_9NOCA</name>
<keyword evidence="1" id="KW-0812">Transmembrane</keyword>
<feature type="transmembrane region" description="Helical" evidence="1">
    <location>
        <begin position="51"/>
        <end position="74"/>
    </location>
</feature>
<protein>
    <recommendedName>
        <fullName evidence="2">VanZ-like domain-containing protein</fullName>
    </recommendedName>
</protein>
<dbReference type="Pfam" id="PF04892">
    <property type="entry name" value="VanZ"/>
    <property type="match status" value="1"/>
</dbReference>
<feature type="transmembrane region" description="Helical" evidence="1">
    <location>
        <begin position="120"/>
        <end position="141"/>
    </location>
</feature>
<evidence type="ECO:0000313" key="3">
    <source>
        <dbReference type="EMBL" id="MBP2190343.1"/>
    </source>
</evidence>
<reference evidence="3 4" key="1">
    <citation type="submission" date="2021-03" db="EMBL/GenBank/DDBJ databases">
        <title>Sequencing the genomes of 1000 actinobacteria strains.</title>
        <authorList>
            <person name="Klenk H.-P."/>
        </authorList>
    </citation>
    <scope>NUCLEOTIDE SEQUENCE [LARGE SCALE GENOMIC DNA]</scope>
    <source>
        <strain evidence="3 4">DSM 45516</strain>
    </source>
</reference>
<sequence length="186" mass="20259">MRQVWESWGDVLIVWALAVPVLIAGAGLGFRLRVRCGQEPVRAFRHTAAEAGVVGGTLPWVWMILTPTGGAGQVILVPLVDLFETLTEASTNTVVQVTANLVLFIPLGFLLPLRFPQLTGVLRMTLIGAVLSTVLEIAQYVLDLGRYTSVDDVLMNAAGAGIGAYLCRWHSERQRSYSARILARMN</sequence>
<dbReference type="EMBL" id="JAGGMR010000001">
    <property type="protein sequence ID" value="MBP2190343.1"/>
    <property type="molecule type" value="Genomic_DNA"/>
</dbReference>
<gene>
    <name evidence="3" type="ORF">BJ987_003244</name>
</gene>
<evidence type="ECO:0000313" key="4">
    <source>
        <dbReference type="Proteomes" id="UP001519325"/>
    </source>
</evidence>